<accession>A0A6C0DBJ8</accession>
<sequence>MHSLRPFYWEGFHLFRPKKIFEKTLLPGWRPAGENLGGLAATAAKIFF</sequence>
<dbReference type="AlphaFoldDB" id="A0A6C0DBJ8"/>
<name>A0A6C0DBJ8_9ZZZZ</name>
<dbReference type="EMBL" id="MN739580">
    <property type="protein sequence ID" value="QHT14268.1"/>
    <property type="molecule type" value="Genomic_DNA"/>
</dbReference>
<proteinExistence type="predicted"/>
<protein>
    <submittedName>
        <fullName evidence="1">Uncharacterized protein</fullName>
    </submittedName>
</protein>
<organism evidence="1">
    <name type="scientific">viral metagenome</name>
    <dbReference type="NCBI Taxonomy" id="1070528"/>
    <lineage>
        <taxon>unclassified sequences</taxon>
        <taxon>metagenomes</taxon>
        <taxon>organismal metagenomes</taxon>
    </lineage>
</organism>
<reference evidence="1" key="1">
    <citation type="journal article" date="2020" name="Nature">
        <title>Giant virus diversity and host interactions through global metagenomics.</title>
        <authorList>
            <person name="Schulz F."/>
            <person name="Roux S."/>
            <person name="Paez-Espino D."/>
            <person name="Jungbluth S."/>
            <person name="Walsh D.A."/>
            <person name="Denef V.J."/>
            <person name="McMahon K.D."/>
            <person name="Konstantinidis K.T."/>
            <person name="Eloe-Fadrosh E.A."/>
            <person name="Kyrpides N.C."/>
            <person name="Woyke T."/>
        </authorList>
    </citation>
    <scope>NUCLEOTIDE SEQUENCE</scope>
    <source>
        <strain evidence="1">GVMAG-M-3300023174-137</strain>
    </source>
</reference>
<evidence type="ECO:0000313" key="1">
    <source>
        <dbReference type="EMBL" id="QHT14268.1"/>
    </source>
</evidence>